<dbReference type="GO" id="GO:0005524">
    <property type="term" value="F:ATP binding"/>
    <property type="evidence" value="ECO:0007669"/>
    <property type="project" value="UniProtKB-UniRule"/>
</dbReference>
<evidence type="ECO:0000256" key="6">
    <source>
        <dbReference type="ARBA" id="ARBA00022777"/>
    </source>
</evidence>
<feature type="domain" description="Hexokinase C-terminal" evidence="14">
    <location>
        <begin position="257"/>
        <end position="377"/>
    </location>
</feature>
<dbReference type="Pfam" id="PF03727">
    <property type="entry name" value="Hexokinase_2"/>
    <property type="match status" value="1"/>
</dbReference>
<keyword evidence="6 12" id="KW-0418">Kinase</keyword>
<dbReference type="GO" id="GO:0008865">
    <property type="term" value="F:fructokinase activity"/>
    <property type="evidence" value="ECO:0007669"/>
    <property type="project" value="TreeGrafter"/>
</dbReference>
<keyword evidence="7 12" id="KW-0067">ATP-binding</keyword>
<dbReference type="GO" id="GO:0005536">
    <property type="term" value="F:D-glucose binding"/>
    <property type="evidence" value="ECO:0007669"/>
    <property type="project" value="InterPro"/>
</dbReference>
<dbReference type="InterPro" id="IPR043129">
    <property type="entry name" value="ATPase_NBD"/>
</dbReference>
<gene>
    <name evidence="15" type="ORF">DPMN_066707</name>
</gene>
<dbReference type="InterPro" id="IPR022673">
    <property type="entry name" value="Hexokinase_C"/>
</dbReference>
<dbReference type="PROSITE" id="PS51748">
    <property type="entry name" value="HEXOKINASE_2"/>
    <property type="match status" value="1"/>
</dbReference>
<evidence type="ECO:0000313" key="15">
    <source>
        <dbReference type="EMBL" id="KAH3707306.1"/>
    </source>
</evidence>
<reference evidence="15" key="2">
    <citation type="submission" date="2020-11" db="EMBL/GenBank/DDBJ databases">
        <authorList>
            <person name="McCartney M.A."/>
            <person name="Auch B."/>
            <person name="Kono T."/>
            <person name="Mallez S."/>
            <person name="Becker A."/>
            <person name="Gohl D.M."/>
            <person name="Silverstein K.A.T."/>
            <person name="Koren S."/>
            <person name="Bechman K.B."/>
            <person name="Herman A."/>
            <person name="Abrahante J.E."/>
            <person name="Garbe J."/>
        </authorList>
    </citation>
    <scope>NUCLEOTIDE SEQUENCE</scope>
    <source>
        <strain evidence="15">Duluth1</strain>
        <tissue evidence="15">Whole animal</tissue>
    </source>
</reference>
<dbReference type="Proteomes" id="UP000828390">
    <property type="component" value="Unassembled WGS sequence"/>
</dbReference>
<comment type="pathway">
    <text evidence="2">Carbohydrate metabolism; hexose metabolism.</text>
</comment>
<evidence type="ECO:0000259" key="14">
    <source>
        <dbReference type="Pfam" id="PF03727"/>
    </source>
</evidence>
<comment type="catalytic activity">
    <reaction evidence="11">
        <text>D-glucose + ATP = D-glucose 6-phosphate + ADP + H(+)</text>
        <dbReference type="Rhea" id="RHEA:17825"/>
        <dbReference type="ChEBI" id="CHEBI:4167"/>
        <dbReference type="ChEBI" id="CHEBI:15378"/>
        <dbReference type="ChEBI" id="CHEBI:30616"/>
        <dbReference type="ChEBI" id="CHEBI:61548"/>
        <dbReference type="ChEBI" id="CHEBI:456216"/>
        <dbReference type="EC" id="2.7.1.1"/>
    </reaction>
    <physiologicalReaction direction="left-to-right" evidence="11">
        <dbReference type="Rhea" id="RHEA:17826"/>
    </physiologicalReaction>
</comment>
<keyword evidence="4 12" id="KW-0808">Transferase</keyword>
<dbReference type="InterPro" id="IPR019807">
    <property type="entry name" value="Hexokinase_BS"/>
</dbReference>
<dbReference type="PRINTS" id="PR00475">
    <property type="entry name" value="HEXOKINASE"/>
</dbReference>
<comment type="caution">
    <text evidence="15">The sequence shown here is derived from an EMBL/GenBank/DDBJ whole genome shotgun (WGS) entry which is preliminary data.</text>
</comment>
<dbReference type="InterPro" id="IPR022672">
    <property type="entry name" value="Hexokinase_N"/>
</dbReference>
<organism evidence="15 16">
    <name type="scientific">Dreissena polymorpha</name>
    <name type="common">Zebra mussel</name>
    <name type="synonym">Mytilus polymorpha</name>
    <dbReference type="NCBI Taxonomy" id="45954"/>
    <lineage>
        <taxon>Eukaryota</taxon>
        <taxon>Metazoa</taxon>
        <taxon>Spiralia</taxon>
        <taxon>Lophotrochozoa</taxon>
        <taxon>Mollusca</taxon>
        <taxon>Bivalvia</taxon>
        <taxon>Autobranchia</taxon>
        <taxon>Heteroconchia</taxon>
        <taxon>Euheterodonta</taxon>
        <taxon>Imparidentia</taxon>
        <taxon>Neoheterodontei</taxon>
        <taxon>Myida</taxon>
        <taxon>Dreissenoidea</taxon>
        <taxon>Dreissenidae</taxon>
        <taxon>Dreissena</taxon>
    </lineage>
</organism>
<dbReference type="PANTHER" id="PTHR19443:SF16">
    <property type="entry name" value="HEXOKINASE TYPE 1-RELATED"/>
    <property type="match status" value="1"/>
</dbReference>
<dbReference type="GO" id="GO:0001678">
    <property type="term" value="P:intracellular glucose homeostasis"/>
    <property type="evidence" value="ECO:0007669"/>
    <property type="project" value="InterPro"/>
</dbReference>
<sequence>MAGCGVEIDEEILDVNNPAIQMVKNSLKDVTMKQGLHQLLAAIMKMVPPHIEDQLIENIVQPFILRDEDYKKLMDVMLENFTRGLRKDTNPTAKVKMFQTYVKSVPDGTECGDFLALDLGGTNFRVLLISLDGQEVKMESKIYLIPQNIMLGSGTQLFDHIAECIFKFMKDHNLMEKVLPLGFTFSFPCKQVGLDKAILTTWTKGFNCAGVEGNDIVQLLHDAIERRGDIKVNCMAVINDTVGALMSCAHSDNHCAIGLILGTGTNACYIERLENVELWDGDWEEPQQVIINTEWGALGDDGALDFIMTEYDRKVDRHSINPGKQVYEKMISGMYMGEIVRLVLVKLCKHGLIFHGRGSEELKTMGRFYTKYVSEIER</sequence>
<dbReference type="EMBL" id="JAIWYP010000014">
    <property type="protein sequence ID" value="KAH3707306.1"/>
    <property type="molecule type" value="Genomic_DNA"/>
</dbReference>
<dbReference type="SUPFAM" id="SSF53067">
    <property type="entry name" value="Actin-like ATPase domain"/>
    <property type="match status" value="2"/>
</dbReference>
<reference evidence="15" key="1">
    <citation type="journal article" date="2019" name="bioRxiv">
        <title>The Genome of the Zebra Mussel, Dreissena polymorpha: A Resource for Invasive Species Research.</title>
        <authorList>
            <person name="McCartney M.A."/>
            <person name="Auch B."/>
            <person name="Kono T."/>
            <person name="Mallez S."/>
            <person name="Zhang Y."/>
            <person name="Obille A."/>
            <person name="Becker A."/>
            <person name="Abrahante J.E."/>
            <person name="Garbe J."/>
            <person name="Badalamenti J.P."/>
            <person name="Herman A."/>
            <person name="Mangelson H."/>
            <person name="Liachko I."/>
            <person name="Sullivan S."/>
            <person name="Sone E.D."/>
            <person name="Koren S."/>
            <person name="Silverstein K.A.T."/>
            <person name="Beckman K.B."/>
            <person name="Gohl D.M."/>
        </authorList>
    </citation>
    <scope>NUCLEOTIDE SEQUENCE</scope>
    <source>
        <strain evidence="15">Duluth1</strain>
        <tissue evidence="15">Whole animal</tissue>
    </source>
</reference>
<dbReference type="EC" id="2.7.1.-" evidence="12"/>
<evidence type="ECO:0000256" key="3">
    <source>
        <dbReference type="ARBA" id="ARBA00009225"/>
    </source>
</evidence>
<dbReference type="PANTHER" id="PTHR19443">
    <property type="entry name" value="HEXOKINASE"/>
    <property type="match status" value="1"/>
</dbReference>
<evidence type="ECO:0000259" key="13">
    <source>
        <dbReference type="Pfam" id="PF00349"/>
    </source>
</evidence>
<dbReference type="PROSITE" id="PS00378">
    <property type="entry name" value="HEXOKINASE_1"/>
    <property type="match status" value="1"/>
</dbReference>
<evidence type="ECO:0000256" key="2">
    <source>
        <dbReference type="ARBA" id="ARBA00005028"/>
    </source>
</evidence>
<evidence type="ECO:0000256" key="1">
    <source>
        <dbReference type="ARBA" id="ARBA00004888"/>
    </source>
</evidence>
<evidence type="ECO:0000256" key="5">
    <source>
        <dbReference type="ARBA" id="ARBA00022741"/>
    </source>
</evidence>
<evidence type="ECO:0000256" key="10">
    <source>
        <dbReference type="ARBA" id="ARBA00047905"/>
    </source>
</evidence>
<evidence type="ECO:0000256" key="9">
    <source>
        <dbReference type="ARBA" id="ARBA00044613"/>
    </source>
</evidence>
<evidence type="ECO:0000256" key="11">
    <source>
        <dbReference type="ARBA" id="ARBA00048160"/>
    </source>
</evidence>
<keyword evidence="5 12" id="KW-0547">Nucleotide-binding</keyword>
<feature type="domain" description="Hexokinase N-terminal" evidence="13">
    <location>
        <begin position="56"/>
        <end position="249"/>
    </location>
</feature>
<evidence type="ECO:0000256" key="8">
    <source>
        <dbReference type="ARBA" id="ARBA00023152"/>
    </source>
</evidence>
<comment type="similarity">
    <text evidence="3 12">Belongs to the hexokinase family.</text>
</comment>
<comment type="catalytic activity">
    <reaction evidence="10">
        <text>D-fructose + ATP = D-fructose 6-phosphate + ADP + H(+)</text>
        <dbReference type="Rhea" id="RHEA:16125"/>
        <dbReference type="ChEBI" id="CHEBI:15378"/>
        <dbReference type="ChEBI" id="CHEBI:30616"/>
        <dbReference type="ChEBI" id="CHEBI:37721"/>
        <dbReference type="ChEBI" id="CHEBI:61527"/>
        <dbReference type="ChEBI" id="CHEBI:456216"/>
        <dbReference type="EC" id="2.7.1.1"/>
    </reaction>
    <physiologicalReaction direction="left-to-right" evidence="10">
        <dbReference type="Rhea" id="RHEA:16126"/>
    </physiologicalReaction>
</comment>
<dbReference type="Pfam" id="PF00349">
    <property type="entry name" value="Hexokinase_1"/>
    <property type="match status" value="1"/>
</dbReference>
<comment type="pathway">
    <text evidence="1">Carbohydrate degradation; glycolysis; D-glyceraldehyde 3-phosphate and glycerone phosphate from D-glucose: step 1/4.</text>
</comment>
<dbReference type="CDD" id="cd24019">
    <property type="entry name" value="ASKHA_NBD_HK_meta"/>
    <property type="match status" value="1"/>
</dbReference>
<keyword evidence="16" id="KW-1185">Reference proteome</keyword>
<evidence type="ECO:0000256" key="7">
    <source>
        <dbReference type="ARBA" id="ARBA00022840"/>
    </source>
</evidence>
<dbReference type="Gene3D" id="3.30.420.40">
    <property type="match status" value="1"/>
</dbReference>
<accession>A0A9D3YXX0</accession>
<protein>
    <recommendedName>
        <fullName evidence="12">Phosphotransferase</fullName>
        <ecNumber evidence="12">2.7.1.-</ecNumber>
    </recommendedName>
</protein>
<comment type="catalytic activity">
    <reaction evidence="9">
        <text>a D-hexose + ATP = a D-hexose 6-phosphate + ADP + H(+)</text>
        <dbReference type="Rhea" id="RHEA:22740"/>
        <dbReference type="ChEBI" id="CHEBI:4194"/>
        <dbReference type="ChEBI" id="CHEBI:15378"/>
        <dbReference type="ChEBI" id="CHEBI:30616"/>
        <dbReference type="ChEBI" id="CHEBI:229467"/>
        <dbReference type="ChEBI" id="CHEBI:456216"/>
        <dbReference type="EC" id="2.7.1.1"/>
    </reaction>
    <physiologicalReaction direction="left-to-right" evidence="9">
        <dbReference type="Rhea" id="RHEA:22741"/>
    </physiologicalReaction>
</comment>
<keyword evidence="8 12" id="KW-0324">Glycolysis</keyword>
<evidence type="ECO:0000256" key="4">
    <source>
        <dbReference type="ARBA" id="ARBA00022679"/>
    </source>
</evidence>
<evidence type="ECO:0000256" key="12">
    <source>
        <dbReference type="RuleBase" id="RU362007"/>
    </source>
</evidence>
<evidence type="ECO:0000313" key="16">
    <source>
        <dbReference type="Proteomes" id="UP000828390"/>
    </source>
</evidence>
<dbReference type="GO" id="GO:0006006">
    <property type="term" value="P:glucose metabolic process"/>
    <property type="evidence" value="ECO:0007669"/>
    <property type="project" value="TreeGrafter"/>
</dbReference>
<dbReference type="FunFam" id="3.40.367.20:FF:000020">
    <property type="entry name" value="Hexokinase-1"/>
    <property type="match status" value="1"/>
</dbReference>
<name>A0A9D3YXX0_DREPO</name>
<dbReference type="GO" id="GO:0004340">
    <property type="term" value="F:glucokinase activity"/>
    <property type="evidence" value="ECO:0007669"/>
    <property type="project" value="TreeGrafter"/>
</dbReference>
<proteinExistence type="inferred from homology"/>
<dbReference type="Gene3D" id="3.40.367.20">
    <property type="match status" value="1"/>
</dbReference>
<dbReference type="AlphaFoldDB" id="A0A9D3YXX0"/>
<dbReference type="InterPro" id="IPR001312">
    <property type="entry name" value="Hexokinase"/>
</dbReference>
<dbReference type="GO" id="GO:0005829">
    <property type="term" value="C:cytosol"/>
    <property type="evidence" value="ECO:0007669"/>
    <property type="project" value="TreeGrafter"/>
</dbReference>
<dbReference type="GO" id="GO:0005739">
    <property type="term" value="C:mitochondrion"/>
    <property type="evidence" value="ECO:0007669"/>
    <property type="project" value="TreeGrafter"/>
</dbReference>
<dbReference type="FunFam" id="3.30.420.40:FF:000095">
    <property type="entry name" value="Phosphotransferase"/>
    <property type="match status" value="1"/>
</dbReference>
<dbReference type="GO" id="GO:0006096">
    <property type="term" value="P:glycolytic process"/>
    <property type="evidence" value="ECO:0007669"/>
    <property type="project" value="UniProtKB-KW"/>
</dbReference>